<keyword evidence="3" id="KW-1185">Reference proteome</keyword>
<organism evidence="2 3">
    <name type="scientific">Phytophthora cactorum</name>
    <dbReference type="NCBI Taxonomy" id="29920"/>
    <lineage>
        <taxon>Eukaryota</taxon>
        <taxon>Sar</taxon>
        <taxon>Stramenopiles</taxon>
        <taxon>Oomycota</taxon>
        <taxon>Peronosporomycetes</taxon>
        <taxon>Peronosporales</taxon>
        <taxon>Peronosporaceae</taxon>
        <taxon>Phytophthora</taxon>
    </lineage>
</organism>
<evidence type="ECO:0000313" key="1">
    <source>
        <dbReference type="EMBL" id="KAG6944755.1"/>
    </source>
</evidence>
<evidence type="ECO:0000313" key="2">
    <source>
        <dbReference type="EMBL" id="RAW25446.1"/>
    </source>
</evidence>
<comment type="caution">
    <text evidence="2">The sequence shown here is derived from an EMBL/GenBank/DDBJ whole genome shotgun (WGS) entry which is preliminary data.</text>
</comment>
<gene>
    <name evidence="1" type="ORF">JG687_00017673</name>
    <name evidence="2" type="ORF">PC110_g18139</name>
</gene>
<protein>
    <submittedName>
        <fullName evidence="2">Uncharacterized protein</fullName>
    </submittedName>
</protein>
<dbReference type="EMBL" id="MJFZ01000749">
    <property type="protein sequence ID" value="RAW25446.1"/>
    <property type="molecule type" value="Genomic_DNA"/>
</dbReference>
<dbReference type="OrthoDB" id="117937at2759"/>
<dbReference type="Proteomes" id="UP000251314">
    <property type="component" value="Unassembled WGS sequence"/>
</dbReference>
<reference evidence="1" key="2">
    <citation type="submission" date="2021-01" db="EMBL/GenBank/DDBJ databases">
        <title>Phytophthora aleatoria, a newly-described species from Pinus radiata is distinct from Phytophthora cactorum isolates based on comparative genomics.</title>
        <authorList>
            <person name="Mcdougal R."/>
            <person name="Panda P."/>
            <person name="Williams N."/>
            <person name="Studholme D.J."/>
        </authorList>
    </citation>
    <scope>NUCLEOTIDE SEQUENCE</scope>
    <source>
        <strain evidence="1">NZFS 3830</strain>
    </source>
</reference>
<dbReference type="AlphaFoldDB" id="A0A329RP39"/>
<dbReference type="Proteomes" id="UP000688947">
    <property type="component" value="Unassembled WGS sequence"/>
</dbReference>
<dbReference type="EMBL" id="JAENGZ010002131">
    <property type="protein sequence ID" value="KAG6944755.1"/>
    <property type="molecule type" value="Genomic_DNA"/>
</dbReference>
<proteinExistence type="predicted"/>
<sequence>MRVLNEEVYALFNARGRPAMRDVSAICRELEVDPVPEASRLPLFEMVVMEVT</sequence>
<dbReference type="VEuPathDB" id="FungiDB:PC110_g18139"/>
<evidence type="ECO:0000313" key="3">
    <source>
        <dbReference type="Proteomes" id="UP000251314"/>
    </source>
</evidence>
<name>A0A329RP39_9STRA</name>
<accession>A0A329RP39</accession>
<reference evidence="2 3" key="1">
    <citation type="submission" date="2018-01" db="EMBL/GenBank/DDBJ databases">
        <title>Draft genome of the strawberry crown rot pathogen Phytophthora cactorum.</title>
        <authorList>
            <person name="Armitage A.D."/>
            <person name="Lysoe E."/>
            <person name="Nellist C.F."/>
            <person name="Harrison R.J."/>
            <person name="Brurberg M.B."/>
        </authorList>
    </citation>
    <scope>NUCLEOTIDE SEQUENCE [LARGE SCALE GENOMIC DNA]</scope>
    <source>
        <strain evidence="2 3">10300</strain>
    </source>
</reference>